<protein>
    <submittedName>
        <fullName evidence="2">Uncharacterized protein</fullName>
    </submittedName>
</protein>
<name>A0A239I081_9BACT</name>
<feature type="compositionally biased region" description="Basic and acidic residues" evidence="1">
    <location>
        <begin position="39"/>
        <end position="57"/>
    </location>
</feature>
<feature type="compositionally biased region" description="Basic and acidic residues" evidence="1">
    <location>
        <begin position="66"/>
        <end position="114"/>
    </location>
</feature>
<dbReference type="Proteomes" id="UP000198432">
    <property type="component" value="Unassembled WGS sequence"/>
</dbReference>
<proteinExistence type="predicted"/>
<evidence type="ECO:0000313" key="3">
    <source>
        <dbReference type="Proteomes" id="UP000198432"/>
    </source>
</evidence>
<dbReference type="RefSeq" id="WP_089320271.1">
    <property type="nucleotide sequence ID" value="NZ_FZOQ01000015.1"/>
</dbReference>
<accession>A0A239I081</accession>
<reference evidence="3" key="1">
    <citation type="submission" date="2017-06" db="EMBL/GenBank/DDBJ databases">
        <authorList>
            <person name="Varghese N."/>
            <person name="Submissions S."/>
        </authorList>
    </citation>
    <scope>NUCLEOTIDE SEQUENCE [LARGE SCALE GENOMIC DNA]</scope>
    <source>
        <strain evidence="3">NKM1</strain>
    </source>
</reference>
<feature type="compositionally biased region" description="Basic and acidic residues" evidence="1">
    <location>
        <begin position="121"/>
        <end position="140"/>
    </location>
</feature>
<organism evidence="2 3">
    <name type="scientific">Pontibacter ummariensis</name>
    <dbReference type="NCBI Taxonomy" id="1610492"/>
    <lineage>
        <taxon>Bacteria</taxon>
        <taxon>Pseudomonadati</taxon>
        <taxon>Bacteroidota</taxon>
        <taxon>Cytophagia</taxon>
        <taxon>Cytophagales</taxon>
        <taxon>Hymenobacteraceae</taxon>
        <taxon>Pontibacter</taxon>
    </lineage>
</organism>
<sequence>MDSRYRDLSGGNEPGLDYNRYQRASRNDHNFYTRNISDQFERDFQRERDPWNDDGRYRNQNTNPENNRHTGFEDPRRDFYNHNRREGHYYAEPADYRGNDRDRNSSEACGRDRYSGYGNRGDYRNEYRGGQDRYRNDHNRNTGYGSSRQAYGRSGYGNDYDQYAGSGSGDRQDFYPGSGGDDRRSRLADERSSIIRNDWYGPDRRSYLQERYY</sequence>
<gene>
    <name evidence="2" type="ORF">SAMN06296052_11564</name>
</gene>
<feature type="region of interest" description="Disordered" evidence="1">
    <location>
        <begin position="1"/>
        <end position="187"/>
    </location>
</feature>
<evidence type="ECO:0000256" key="1">
    <source>
        <dbReference type="SAM" id="MobiDB-lite"/>
    </source>
</evidence>
<keyword evidence="3" id="KW-1185">Reference proteome</keyword>
<dbReference type="AlphaFoldDB" id="A0A239I081"/>
<dbReference type="EMBL" id="FZOQ01000015">
    <property type="protein sequence ID" value="SNS86901.1"/>
    <property type="molecule type" value="Genomic_DNA"/>
</dbReference>
<evidence type="ECO:0000313" key="2">
    <source>
        <dbReference type="EMBL" id="SNS86901.1"/>
    </source>
</evidence>